<dbReference type="Pfam" id="PF08367">
    <property type="entry name" value="M16C_assoc"/>
    <property type="match status" value="1"/>
</dbReference>
<name>A0AAD2CJU2_9STRA</name>
<dbReference type="GO" id="GO:0046872">
    <property type="term" value="F:metal ion binding"/>
    <property type="evidence" value="ECO:0007669"/>
    <property type="project" value="InterPro"/>
</dbReference>
<dbReference type="InterPro" id="IPR055130">
    <property type="entry name" value="PreP_C"/>
</dbReference>
<evidence type="ECO:0000256" key="1">
    <source>
        <dbReference type="SAM" id="Phobius"/>
    </source>
</evidence>
<protein>
    <recommendedName>
        <fullName evidence="2">Peptidase M16C associated domain-containing protein</fullName>
    </recommendedName>
</protein>
<dbReference type="SMART" id="SM01264">
    <property type="entry name" value="M16C_associated"/>
    <property type="match status" value="1"/>
</dbReference>
<dbReference type="EMBL" id="CAKOGP040000557">
    <property type="protein sequence ID" value="CAJ1936766.1"/>
    <property type="molecule type" value="Genomic_DNA"/>
</dbReference>
<dbReference type="Gene3D" id="3.30.830.10">
    <property type="entry name" value="Metalloenzyme, LuxS/M16 peptidase-like"/>
    <property type="match status" value="4"/>
</dbReference>
<dbReference type="Pfam" id="PF22516">
    <property type="entry name" value="PreP_C"/>
    <property type="match status" value="1"/>
</dbReference>
<feature type="transmembrane region" description="Helical" evidence="1">
    <location>
        <begin position="41"/>
        <end position="60"/>
    </location>
</feature>
<reference evidence="3" key="1">
    <citation type="submission" date="2023-08" db="EMBL/GenBank/DDBJ databases">
        <authorList>
            <person name="Audoor S."/>
            <person name="Bilcke G."/>
        </authorList>
    </citation>
    <scope>NUCLEOTIDE SEQUENCE</scope>
</reference>
<keyword evidence="1" id="KW-1133">Transmembrane helix</keyword>
<dbReference type="InterPro" id="IPR013578">
    <property type="entry name" value="Peptidase_M16C_assoc"/>
</dbReference>
<dbReference type="PANTHER" id="PTHR43016">
    <property type="entry name" value="PRESEQUENCE PROTEASE"/>
    <property type="match status" value="1"/>
</dbReference>
<dbReference type="GO" id="GO:0016485">
    <property type="term" value="P:protein processing"/>
    <property type="evidence" value="ECO:0007669"/>
    <property type="project" value="TreeGrafter"/>
</dbReference>
<proteinExistence type="predicted"/>
<comment type="caution">
    <text evidence="3">The sequence shown here is derived from an EMBL/GenBank/DDBJ whole genome shotgun (WGS) entry which is preliminary data.</text>
</comment>
<evidence type="ECO:0000313" key="4">
    <source>
        <dbReference type="Proteomes" id="UP001295423"/>
    </source>
</evidence>
<dbReference type="AlphaFoldDB" id="A0AAD2CJU2"/>
<keyword evidence="4" id="KW-1185">Reference proteome</keyword>
<keyword evidence="1" id="KW-0472">Membrane</keyword>
<evidence type="ECO:0000313" key="3">
    <source>
        <dbReference type="EMBL" id="CAJ1936766.1"/>
    </source>
</evidence>
<keyword evidence="1" id="KW-0812">Transmembrane</keyword>
<sequence>MHRPRRRQKKDIESDGVFARTNLSGVGRDGLSEDKKKKLKIGGAILGVILLGVGIHSILLSTSGGGGSKAVVGHPSFTQVLNEGHIDEARANIKMMAHTKSGLSVMTVVPDDLTQDATFGISFRTPLSDNRGLATITENAVKAGSKTYPVKDPINQLQAGSLQTHLETWSEADRTSFTMASRNLKDFKNSMAVMLDGIFHPLLGEADHEWIYRQEGWRLETKEDQTTLYISGNAYNRARAAQMFPDVALDDFVHDRLFKEHTYGYNPKGLWNEILSGVRGHMIKFYNSYYQPSNGRVFCYGAPEYINACLDAVDEAVTRMLNDQAKKTEENGGVSILEELGVSLPEDSKVGFKMLNTINSVEERVAYPSFEETFDFRLSISWVLNDKPMDQRTEVAWHLIYEMLIGSPTATIAKELEVLGDDYIAKLDTNLQQWVMTMGVSGLASEADAGLARTKIVNKLAAISQNGFDREAMAAALNRVEFILRDLNSKDGSPQGVEMFKKVMRKWNYDLDPTLALTHLEEFKSLRAQLEDPDNVEGMEFILELMTKGLSDNTAQAIATLYPSAEMQLSAERNEIAWLNESDEFWDKATGVEIMRQTAELHRVQQEGDSALDIATIPRLSPEDLPKEAFEIPTKVTDKVFNTDLTMIENTVPDSNNIAYVDFTIDISNMKFKDVILLPLMCRLLAEAGTERKSDVEIRQHIDLYTGGLTIEPLVEEVYEFQEDHGYKVDSGKHMITKLLVRTSCFAEKGCAELFNLMKTVIYDSVIDKRQKVINILQDIIDDMEDDIQRNGHVYTTQRIESRYTLPGFIREQWFGITQLYKARAALQEALDDTKWEALGTRLLVAHDAIKRTHHSGLLLSITGDEKAISDLGGAVHMFVNDMLPAAPQKTPFPDFAKVEHPWVINGHLAMDSEMEIEDPFTAFLTPTLVNDVGRGGFLYQPGEHISGAHMAAVQYLGGFFLNERIRFNLGASQAWAQLDLDSGVVIYQSEQTPSIYTTLEIFRDATGWVQRQMEGHENLPVEAQAAIIGTVGKMDGSALQPNRVGHVALLQYLKQDTKEGRQTWRDEALTATKEDFMFFANRLAGWGGESLSAITNQRLLDQAHLKMQNRTMTTCHLTGYKCPEPEEVV</sequence>
<dbReference type="InterPro" id="IPR011249">
    <property type="entry name" value="Metalloenz_LuxS/M16"/>
</dbReference>
<dbReference type="SUPFAM" id="SSF63411">
    <property type="entry name" value="LuxS/MPP-like metallohydrolase"/>
    <property type="match status" value="4"/>
</dbReference>
<organism evidence="3 4">
    <name type="scientific">Cylindrotheca closterium</name>
    <dbReference type="NCBI Taxonomy" id="2856"/>
    <lineage>
        <taxon>Eukaryota</taxon>
        <taxon>Sar</taxon>
        <taxon>Stramenopiles</taxon>
        <taxon>Ochrophyta</taxon>
        <taxon>Bacillariophyta</taxon>
        <taxon>Bacillariophyceae</taxon>
        <taxon>Bacillariophycidae</taxon>
        <taxon>Bacillariales</taxon>
        <taxon>Bacillariaceae</taxon>
        <taxon>Cylindrotheca</taxon>
    </lineage>
</organism>
<gene>
    <name evidence="3" type="ORF">CYCCA115_LOCUS5356</name>
</gene>
<dbReference type="PANTHER" id="PTHR43016:SF13">
    <property type="entry name" value="PRESEQUENCE PROTEASE, MITOCHONDRIAL"/>
    <property type="match status" value="1"/>
</dbReference>
<feature type="domain" description="Peptidase M16C associated" evidence="2">
    <location>
        <begin position="561"/>
        <end position="826"/>
    </location>
</feature>
<dbReference type="GO" id="GO:0004222">
    <property type="term" value="F:metalloendopeptidase activity"/>
    <property type="evidence" value="ECO:0007669"/>
    <property type="project" value="TreeGrafter"/>
</dbReference>
<evidence type="ECO:0000259" key="2">
    <source>
        <dbReference type="SMART" id="SM01264"/>
    </source>
</evidence>
<accession>A0AAD2CJU2</accession>
<dbReference type="Proteomes" id="UP001295423">
    <property type="component" value="Unassembled WGS sequence"/>
</dbReference>